<accession>A0A2M8EWJ0</accession>
<dbReference type="Proteomes" id="UP000231383">
    <property type="component" value="Unassembled WGS sequence"/>
</dbReference>
<reference evidence="7" key="1">
    <citation type="submission" date="2017-09" db="EMBL/GenBank/DDBJ databases">
        <title>Depth-based differentiation of microbial function through sediment-hosted aquifers and enrichment of novel symbionts in the deep terrestrial subsurface.</title>
        <authorList>
            <person name="Probst A.J."/>
            <person name="Ladd B."/>
            <person name="Jarett J.K."/>
            <person name="Geller-Mcgrath D.E."/>
            <person name="Sieber C.M.K."/>
            <person name="Emerson J.B."/>
            <person name="Anantharaman K."/>
            <person name="Thomas B.C."/>
            <person name="Malmstrom R."/>
            <person name="Stieglmeier M."/>
            <person name="Klingl A."/>
            <person name="Woyke T."/>
            <person name="Ryan C.M."/>
            <person name="Banfield J.F."/>
        </authorList>
    </citation>
    <scope>NUCLEOTIDE SEQUENCE [LARGE SCALE GENOMIC DNA]</scope>
</reference>
<name>A0A2M8EWJ0_9BACT</name>
<evidence type="ECO:0000313" key="7">
    <source>
        <dbReference type="Proteomes" id="UP000231383"/>
    </source>
</evidence>
<feature type="transmembrane region" description="Helical" evidence="3">
    <location>
        <begin position="79"/>
        <end position="97"/>
    </location>
</feature>
<dbReference type="AlphaFoldDB" id="A0A2M8EWJ0"/>
<protein>
    <recommendedName>
        <fullName evidence="8">Undecaprenyl-PP-MurNAc-pentapeptide-UDPGlcNAc GlcNAc transferase</fullName>
    </recommendedName>
</protein>
<evidence type="ECO:0000256" key="1">
    <source>
        <dbReference type="ARBA" id="ARBA00022676"/>
    </source>
</evidence>
<dbReference type="Gene3D" id="3.40.50.2000">
    <property type="entry name" value="Glycogen Phosphorylase B"/>
    <property type="match status" value="2"/>
</dbReference>
<gene>
    <name evidence="6" type="ORF">CO051_06730</name>
</gene>
<evidence type="ECO:0000256" key="3">
    <source>
        <dbReference type="SAM" id="Phobius"/>
    </source>
</evidence>
<evidence type="ECO:0000313" key="6">
    <source>
        <dbReference type="EMBL" id="PJC30235.1"/>
    </source>
</evidence>
<evidence type="ECO:0000256" key="2">
    <source>
        <dbReference type="ARBA" id="ARBA00022679"/>
    </source>
</evidence>
<feature type="domain" description="Glycosyl transferase family 28 C-terminal" evidence="5">
    <location>
        <begin position="193"/>
        <end position="351"/>
    </location>
</feature>
<feature type="transmembrane region" description="Helical" evidence="3">
    <location>
        <begin position="103"/>
        <end position="127"/>
    </location>
</feature>
<dbReference type="SUPFAM" id="SSF53756">
    <property type="entry name" value="UDP-Glycosyltransferase/glycogen phosphorylase"/>
    <property type="match status" value="1"/>
</dbReference>
<evidence type="ECO:0008006" key="8">
    <source>
        <dbReference type="Google" id="ProtNLM"/>
    </source>
</evidence>
<feature type="domain" description="Glycosyltransferase family 28 N-terminal" evidence="4">
    <location>
        <begin position="10"/>
        <end position="150"/>
    </location>
</feature>
<keyword evidence="3" id="KW-0812">Transmembrane</keyword>
<dbReference type="CDD" id="cd03785">
    <property type="entry name" value="GT28_MurG"/>
    <property type="match status" value="1"/>
</dbReference>
<keyword evidence="3" id="KW-0472">Membrane</keyword>
<sequence>MSSIRKIMITGGHPSPALAVIDRLCETHPDTEVVFVGRKYNNQYENSESFEYQEIQSRYIRFIHLDAGRVTRIFSIRSMMSLLQVPLGFIQSFWIVMSEKPDTILTFGGYIGFPVALVGKLFGIPIFTHEQTIHPGMANAYISHLSKKTFISFPQSQSYFSKNSAVLTGNPVRKSIFDTHSSTLKIDSNIPCIYITGGSLGSHAINVLIEQIVRKLVETYIVIHQTGNILEFGDFERLQTLRSSLPQELQQRYILRRHIPDSDVGYVYAKSDIVIGRSGANTWFELVALKKPAILIPLPWSAYDEQKKQALLLADCGAAEMFDQSGKSSDLLELIHKILDNKIAYETSYQKLSEYTPSDASDRIIQEIYR</sequence>
<keyword evidence="3" id="KW-1133">Transmembrane helix</keyword>
<dbReference type="PANTHER" id="PTHR21015">
    <property type="entry name" value="UDP-N-ACETYLGLUCOSAMINE--N-ACETYLMURAMYL-(PENTAPEPTIDE) PYROPHOSPHORYL-UNDECAPRENOL N-ACETYLGLUCOSAMINE TRANSFERASE 1"/>
    <property type="match status" value="1"/>
</dbReference>
<dbReference type="GO" id="GO:0016758">
    <property type="term" value="F:hexosyltransferase activity"/>
    <property type="evidence" value="ECO:0007669"/>
    <property type="project" value="InterPro"/>
</dbReference>
<dbReference type="InterPro" id="IPR007235">
    <property type="entry name" value="Glyco_trans_28_C"/>
</dbReference>
<organism evidence="6 7">
    <name type="scientific">Candidatus Roizmanbacteria bacterium CG_4_9_14_0_2_um_filter_39_13</name>
    <dbReference type="NCBI Taxonomy" id="1974839"/>
    <lineage>
        <taxon>Bacteria</taxon>
        <taxon>Candidatus Roizmaniibacteriota</taxon>
    </lineage>
</organism>
<dbReference type="GO" id="GO:0005975">
    <property type="term" value="P:carbohydrate metabolic process"/>
    <property type="evidence" value="ECO:0007669"/>
    <property type="project" value="InterPro"/>
</dbReference>
<dbReference type="PANTHER" id="PTHR21015:SF22">
    <property type="entry name" value="GLYCOSYLTRANSFERASE"/>
    <property type="match status" value="1"/>
</dbReference>
<proteinExistence type="predicted"/>
<evidence type="ECO:0000259" key="5">
    <source>
        <dbReference type="Pfam" id="PF04101"/>
    </source>
</evidence>
<keyword evidence="1" id="KW-0328">Glycosyltransferase</keyword>
<dbReference type="GO" id="GO:1901137">
    <property type="term" value="P:carbohydrate derivative biosynthetic process"/>
    <property type="evidence" value="ECO:0007669"/>
    <property type="project" value="UniProtKB-ARBA"/>
</dbReference>
<dbReference type="EMBL" id="PFSC01000176">
    <property type="protein sequence ID" value="PJC30235.1"/>
    <property type="molecule type" value="Genomic_DNA"/>
</dbReference>
<keyword evidence="2" id="KW-0808">Transferase</keyword>
<comment type="caution">
    <text evidence="6">The sequence shown here is derived from an EMBL/GenBank/DDBJ whole genome shotgun (WGS) entry which is preliminary data.</text>
</comment>
<evidence type="ECO:0000259" key="4">
    <source>
        <dbReference type="Pfam" id="PF03033"/>
    </source>
</evidence>
<dbReference type="InterPro" id="IPR004276">
    <property type="entry name" value="GlycoTrans_28_N"/>
</dbReference>
<dbReference type="Pfam" id="PF04101">
    <property type="entry name" value="Glyco_tran_28_C"/>
    <property type="match status" value="1"/>
</dbReference>
<dbReference type="Pfam" id="PF03033">
    <property type="entry name" value="Glyco_transf_28"/>
    <property type="match status" value="1"/>
</dbReference>